<feature type="chain" id="PRO_5042846003" evidence="2">
    <location>
        <begin position="24"/>
        <end position="212"/>
    </location>
</feature>
<reference evidence="3 4" key="1">
    <citation type="submission" date="2024-02" db="EMBL/GenBank/DDBJ databases">
        <title>Chromosome-scale genome assembly of the rough periwinkle Littorina saxatilis.</title>
        <authorList>
            <person name="De Jode A."/>
            <person name="Faria R."/>
            <person name="Formenti G."/>
            <person name="Sims Y."/>
            <person name="Smith T.P."/>
            <person name="Tracey A."/>
            <person name="Wood J.M.D."/>
            <person name="Zagrodzka Z.B."/>
            <person name="Johannesson K."/>
            <person name="Butlin R.K."/>
            <person name="Leder E.H."/>
        </authorList>
    </citation>
    <scope>NUCLEOTIDE SEQUENCE [LARGE SCALE GENOMIC DNA]</scope>
    <source>
        <strain evidence="3">Snail1</strain>
        <tissue evidence="3">Muscle</tissue>
    </source>
</reference>
<comment type="caution">
    <text evidence="3">The sequence shown here is derived from an EMBL/GenBank/DDBJ whole genome shotgun (WGS) entry which is preliminary data.</text>
</comment>
<feature type="compositionally biased region" description="Low complexity" evidence="1">
    <location>
        <begin position="72"/>
        <end position="97"/>
    </location>
</feature>
<evidence type="ECO:0000313" key="3">
    <source>
        <dbReference type="EMBL" id="KAK7102528.1"/>
    </source>
</evidence>
<evidence type="ECO:0000256" key="1">
    <source>
        <dbReference type="SAM" id="MobiDB-lite"/>
    </source>
</evidence>
<keyword evidence="4" id="KW-1185">Reference proteome</keyword>
<name>A0AAN9GB71_9CAEN</name>
<accession>A0AAN9GB71</accession>
<dbReference type="Proteomes" id="UP001374579">
    <property type="component" value="Unassembled WGS sequence"/>
</dbReference>
<dbReference type="EMBL" id="JBAMIC010000010">
    <property type="protein sequence ID" value="KAK7102528.1"/>
    <property type="molecule type" value="Genomic_DNA"/>
</dbReference>
<evidence type="ECO:0000256" key="2">
    <source>
        <dbReference type="SAM" id="SignalP"/>
    </source>
</evidence>
<proteinExistence type="predicted"/>
<feature type="compositionally biased region" description="Polar residues" evidence="1">
    <location>
        <begin position="31"/>
        <end position="54"/>
    </location>
</feature>
<organism evidence="3 4">
    <name type="scientific">Littorina saxatilis</name>
    <dbReference type="NCBI Taxonomy" id="31220"/>
    <lineage>
        <taxon>Eukaryota</taxon>
        <taxon>Metazoa</taxon>
        <taxon>Spiralia</taxon>
        <taxon>Lophotrochozoa</taxon>
        <taxon>Mollusca</taxon>
        <taxon>Gastropoda</taxon>
        <taxon>Caenogastropoda</taxon>
        <taxon>Littorinimorpha</taxon>
        <taxon>Littorinoidea</taxon>
        <taxon>Littorinidae</taxon>
        <taxon>Littorina</taxon>
    </lineage>
</organism>
<sequence>MISFLKQMVRLLFIALVVVAARAATVPPLPDTTQDVIPDTSSQAPPDIVDSSSSAPPPLVTDTLAPVVSSSAPDVTSDTPDVTTDAPVTTDATSDAPVVTTDAPDVITAAPHVTTAAPTDAPSVACNTTLVEIQLVYNFTNSPDFRHLSENQQIFLYEVLAAAEACRLRTFISPETMQRTFLLTEDLPLKYVYTFISFLARSMEREGIVVPV</sequence>
<keyword evidence="2" id="KW-0732">Signal</keyword>
<evidence type="ECO:0000313" key="4">
    <source>
        <dbReference type="Proteomes" id="UP001374579"/>
    </source>
</evidence>
<dbReference type="AlphaFoldDB" id="A0AAN9GB71"/>
<feature type="signal peptide" evidence="2">
    <location>
        <begin position="1"/>
        <end position="23"/>
    </location>
</feature>
<feature type="region of interest" description="Disordered" evidence="1">
    <location>
        <begin position="28"/>
        <end position="97"/>
    </location>
</feature>
<gene>
    <name evidence="3" type="ORF">V1264_020733</name>
</gene>
<protein>
    <submittedName>
        <fullName evidence="3">Uncharacterized protein</fullName>
    </submittedName>
</protein>